<dbReference type="InterPro" id="IPR027266">
    <property type="entry name" value="TrmE/GcvT-like"/>
</dbReference>
<evidence type="ECO:0000256" key="4">
    <source>
        <dbReference type="ARBA" id="ARBA00022679"/>
    </source>
</evidence>
<dbReference type="Pfam" id="PF08669">
    <property type="entry name" value="GCV_T_C"/>
    <property type="match status" value="1"/>
</dbReference>
<comment type="function">
    <text evidence="7">The glycine cleavage system catalyzes the degradation of glycine.</text>
</comment>
<dbReference type="HAMAP" id="MF_00259">
    <property type="entry name" value="GcvT"/>
    <property type="match status" value="1"/>
</dbReference>
<comment type="catalytic activity">
    <reaction evidence="6 7">
        <text>N(6)-[(R)-S(8)-aminomethyldihydrolipoyl]-L-lysyl-[protein] + (6S)-5,6,7,8-tetrahydrofolate = N(6)-[(R)-dihydrolipoyl]-L-lysyl-[protein] + (6R)-5,10-methylene-5,6,7,8-tetrahydrofolate + NH4(+)</text>
        <dbReference type="Rhea" id="RHEA:16945"/>
        <dbReference type="Rhea" id="RHEA-COMP:10475"/>
        <dbReference type="Rhea" id="RHEA-COMP:10492"/>
        <dbReference type="ChEBI" id="CHEBI:15636"/>
        <dbReference type="ChEBI" id="CHEBI:28938"/>
        <dbReference type="ChEBI" id="CHEBI:57453"/>
        <dbReference type="ChEBI" id="CHEBI:83100"/>
        <dbReference type="ChEBI" id="CHEBI:83143"/>
        <dbReference type="EC" id="2.1.2.10"/>
    </reaction>
</comment>
<organism evidence="11 12">
    <name type="scientific">Petrocella atlantisensis</name>
    <dbReference type="NCBI Taxonomy" id="2173034"/>
    <lineage>
        <taxon>Bacteria</taxon>
        <taxon>Bacillati</taxon>
        <taxon>Bacillota</taxon>
        <taxon>Clostridia</taxon>
        <taxon>Lachnospirales</taxon>
        <taxon>Vallitaleaceae</taxon>
        <taxon>Petrocella</taxon>
    </lineage>
</organism>
<dbReference type="SUPFAM" id="SSF103025">
    <property type="entry name" value="Folate-binding domain"/>
    <property type="match status" value="1"/>
</dbReference>
<evidence type="ECO:0000313" key="12">
    <source>
        <dbReference type="Proteomes" id="UP000279029"/>
    </source>
</evidence>
<gene>
    <name evidence="7 11" type="primary">gcvT</name>
    <name evidence="11" type="ORF">PATL70BA_0160</name>
</gene>
<feature type="domain" description="Aminomethyltransferase C-terminal" evidence="10">
    <location>
        <begin position="281"/>
        <end position="357"/>
    </location>
</feature>
<dbReference type="InterPro" id="IPR028896">
    <property type="entry name" value="GcvT/YgfZ/DmdA"/>
</dbReference>
<evidence type="ECO:0000259" key="9">
    <source>
        <dbReference type="Pfam" id="PF01571"/>
    </source>
</evidence>
<dbReference type="Proteomes" id="UP000279029">
    <property type="component" value="Chromosome"/>
</dbReference>
<dbReference type="GO" id="GO:0008168">
    <property type="term" value="F:methyltransferase activity"/>
    <property type="evidence" value="ECO:0007669"/>
    <property type="project" value="UniProtKB-KW"/>
</dbReference>
<dbReference type="GO" id="GO:0005960">
    <property type="term" value="C:glycine cleavage complex"/>
    <property type="evidence" value="ECO:0007669"/>
    <property type="project" value="InterPro"/>
</dbReference>
<evidence type="ECO:0000256" key="5">
    <source>
        <dbReference type="ARBA" id="ARBA00031395"/>
    </source>
</evidence>
<dbReference type="InterPro" id="IPR022903">
    <property type="entry name" value="GcvT_bac"/>
</dbReference>
<dbReference type="PANTHER" id="PTHR43757">
    <property type="entry name" value="AMINOMETHYLTRANSFERASE"/>
    <property type="match status" value="1"/>
</dbReference>
<dbReference type="EC" id="2.1.2.10" evidence="2 7"/>
<feature type="binding site" evidence="8">
    <location>
        <position position="196"/>
    </location>
    <ligand>
        <name>substrate</name>
    </ligand>
</feature>
<reference evidence="11 12" key="1">
    <citation type="submission" date="2018-09" db="EMBL/GenBank/DDBJ databases">
        <authorList>
            <person name="Postec A."/>
        </authorList>
    </citation>
    <scope>NUCLEOTIDE SEQUENCE [LARGE SCALE GENOMIC DNA]</scope>
    <source>
        <strain evidence="11">70B-A</strain>
    </source>
</reference>
<proteinExistence type="inferred from homology"/>
<protein>
    <recommendedName>
        <fullName evidence="2 7">Aminomethyltransferase</fullName>
        <ecNumber evidence="2 7">2.1.2.10</ecNumber>
    </recommendedName>
    <alternativeName>
        <fullName evidence="5 7">Glycine cleavage system T protein</fullName>
    </alternativeName>
</protein>
<dbReference type="InterPro" id="IPR006223">
    <property type="entry name" value="GcvT"/>
</dbReference>
<comment type="similarity">
    <text evidence="1 7">Belongs to the GcvT family.</text>
</comment>
<dbReference type="NCBIfam" id="NF001567">
    <property type="entry name" value="PRK00389.1"/>
    <property type="match status" value="1"/>
</dbReference>
<dbReference type="GO" id="GO:0019464">
    <property type="term" value="P:glycine decarboxylation via glycine cleavage system"/>
    <property type="evidence" value="ECO:0007669"/>
    <property type="project" value="UniProtKB-UniRule"/>
</dbReference>
<dbReference type="Gene3D" id="4.10.1250.10">
    <property type="entry name" value="Aminomethyltransferase fragment"/>
    <property type="match status" value="1"/>
</dbReference>
<evidence type="ECO:0000259" key="10">
    <source>
        <dbReference type="Pfam" id="PF08669"/>
    </source>
</evidence>
<dbReference type="EMBL" id="LR130778">
    <property type="protein sequence ID" value="VDN46002.1"/>
    <property type="molecule type" value="Genomic_DNA"/>
</dbReference>
<sequence>MGKRTCLYEMHLQYNAKMVDFAGFDMPIQYEGIMDEHAATRNAIGLFDVSHMGKFVLKGEDAKSCINHMVTNDLTTLEDGQAMYAPMCYEDGGTVDDILVYQHAPDDLLLVVNAGNKDKDYKWIESHLLPGVDLKDITDDLCQLAVQGPKSVAFIMTLTDAPLDTIKYYHFMDQVVLADVPMLISRTGYTGEDGFELYFDKKHADKIWTLLLEEGLSYGIKPCGLGARDTLRFEAGMPLYGNELSETINPLEAGLGYFVKLDGEDFIGKSSLEQYKNQPKRKLVGFELMEKGIARHETEVLSSEGDVIGFVTTGYISPTLGKSIGLALIPYAYDKDSIFVQIRKKRIEAKIINKRFLKHNKI</sequence>
<dbReference type="PIRSF" id="PIRSF006487">
    <property type="entry name" value="GcvT"/>
    <property type="match status" value="1"/>
</dbReference>
<dbReference type="InterPro" id="IPR006222">
    <property type="entry name" value="GCVT_N"/>
</dbReference>
<evidence type="ECO:0000256" key="6">
    <source>
        <dbReference type="ARBA" id="ARBA00047665"/>
    </source>
</evidence>
<comment type="subunit">
    <text evidence="7">The glycine cleavage system is composed of four proteins: P, T, L and H.</text>
</comment>
<keyword evidence="3 7" id="KW-0032">Aminotransferase</keyword>
<dbReference type="SUPFAM" id="SSF101790">
    <property type="entry name" value="Aminomethyltransferase beta-barrel domain"/>
    <property type="match status" value="1"/>
</dbReference>
<dbReference type="PANTHER" id="PTHR43757:SF2">
    <property type="entry name" value="AMINOMETHYLTRANSFERASE, MITOCHONDRIAL"/>
    <property type="match status" value="1"/>
</dbReference>
<dbReference type="Pfam" id="PF01571">
    <property type="entry name" value="GCV_T"/>
    <property type="match status" value="1"/>
</dbReference>
<dbReference type="KEGG" id="cbar:PATL70BA_0160"/>
<dbReference type="InterPro" id="IPR029043">
    <property type="entry name" value="GcvT/YgfZ_C"/>
</dbReference>
<keyword evidence="11" id="KW-0489">Methyltransferase</keyword>
<dbReference type="GO" id="GO:0008483">
    <property type="term" value="F:transaminase activity"/>
    <property type="evidence" value="ECO:0007669"/>
    <property type="project" value="UniProtKB-KW"/>
</dbReference>
<dbReference type="GO" id="GO:0004047">
    <property type="term" value="F:aminomethyltransferase activity"/>
    <property type="evidence" value="ECO:0007669"/>
    <property type="project" value="UniProtKB-UniRule"/>
</dbReference>
<accession>A0A3P7RSM1</accession>
<dbReference type="RefSeq" id="WP_125135579.1">
    <property type="nucleotide sequence ID" value="NZ_LR130778.1"/>
</dbReference>
<dbReference type="AlphaFoldDB" id="A0A3P7RSM1"/>
<dbReference type="NCBIfam" id="TIGR00528">
    <property type="entry name" value="gcvT"/>
    <property type="match status" value="1"/>
</dbReference>
<dbReference type="Gene3D" id="2.40.30.110">
    <property type="entry name" value="Aminomethyltransferase beta-barrel domains"/>
    <property type="match status" value="1"/>
</dbReference>
<dbReference type="OrthoDB" id="9774591at2"/>
<dbReference type="InterPro" id="IPR013977">
    <property type="entry name" value="GcvT_C"/>
</dbReference>
<dbReference type="GO" id="GO:0005829">
    <property type="term" value="C:cytosol"/>
    <property type="evidence" value="ECO:0007669"/>
    <property type="project" value="TreeGrafter"/>
</dbReference>
<name>A0A3P7RSM1_9FIRM</name>
<dbReference type="GO" id="GO:0032259">
    <property type="term" value="P:methylation"/>
    <property type="evidence" value="ECO:0007669"/>
    <property type="project" value="UniProtKB-KW"/>
</dbReference>
<dbReference type="FunFam" id="4.10.1250.10:FF:000001">
    <property type="entry name" value="Aminomethyltransferase"/>
    <property type="match status" value="1"/>
</dbReference>
<evidence type="ECO:0000256" key="8">
    <source>
        <dbReference type="PIRSR" id="PIRSR006487-1"/>
    </source>
</evidence>
<keyword evidence="12" id="KW-1185">Reference proteome</keyword>
<feature type="domain" description="GCVT N-terminal" evidence="9">
    <location>
        <begin position="7"/>
        <end position="262"/>
    </location>
</feature>
<evidence type="ECO:0000313" key="11">
    <source>
        <dbReference type="EMBL" id="VDN46002.1"/>
    </source>
</evidence>
<evidence type="ECO:0000256" key="3">
    <source>
        <dbReference type="ARBA" id="ARBA00022576"/>
    </source>
</evidence>
<dbReference type="Gene3D" id="3.30.70.1400">
    <property type="entry name" value="Aminomethyltransferase beta-barrel domains"/>
    <property type="match status" value="1"/>
</dbReference>
<evidence type="ECO:0000256" key="2">
    <source>
        <dbReference type="ARBA" id="ARBA00012616"/>
    </source>
</evidence>
<evidence type="ECO:0000256" key="7">
    <source>
        <dbReference type="HAMAP-Rule" id="MF_00259"/>
    </source>
</evidence>
<evidence type="ECO:0000256" key="1">
    <source>
        <dbReference type="ARBA" id="ARBA00008609"/>
    </source>
</evidence>
<dbReference type="Gene3D" id="3.30.1360.120">
    <property type="entry name" value="Probable tRNA modification gtpase trme, domain 1"/>
    <property type="match status" value="1"/>
</dbReference>
<dbReference type="FunFam" id="3.30.70.1400:FF:000001">
    <property type="entry name" value="Aminomethyltransferase"/>
    <property type="match status" value="1"/>
</dbReference>
<keyword evidence="4 7" id="KW-0808">Transferase</keyword>